<organism evidence="3">
    <name type="scientific">Caenorhabditis brenneri</name>
    <name type="common">Nematode worm</name>
    <dbReference type="NCBI Taxonomy" id="135651"/>
    <lineage>
        <taxon>Eukaryota</taxon>
        <taxon>Metazoa</taxon>
        <taxon>Ecdysozoa</taxon>
        <taxon>Nematoda</taxon>
        <taxon>Chromadorea</taxon>
        <taxon>Rhabditida</taxon>
        <taxon>Rhabditina</taxon>
        <taxon>Rhabditomorpha</taxon>
        <taxon>Rhabditoidea</taxon>
        <taxon>Rhabditidae</taxon>
        <taxon>Peloderinae</taxon>
        <taxon>Caenorhabditis</taxon>
    </lineage>
</organism>
<dbReference type="EMBL" id="GL379886">
    <property type="protein sequence ID" value="EGT31528.1"/>
    <property type="molecule type" value="Genomic_DNA"/>
</dbReference>
<dbReference type="GO" id="GO:0045121">
    <property type="term" value="C:membrane raft"/>
    <property type="evidence" value="ECO:0007669"/>
    <property type="project" value="TreeGrafter"/>
</dbReference>
<evidence type="ECO:0000313" key="3">
    <source>
        <dbReference type="Proteomes" id="UP000008068"/>
    </source>
</evidence>
<dbReference type="HOGENOM" id="CLU_007994_2_0_1"/>
<dbReference type="Pfam" id="PF25100">
    <property type="entry name" value="DUF7809"/>
    <property type="match status" value="1"/>
</dbReference>
<dbReference type="OMA" id="ETEACAY"/>
<dbReference type="PANTHER" id="PTHR21447">
    <property type="entry name" value="RING-TYPE DOMAIN-CONTAINING PROTEIN-RELATED"/>
    <property type="match status" value="1"/>
</dbReference>
<dbReference type="InParanoid" id="G0NHW3"/>
<sequence>MSREWNTNIYAQLKPVLACYVDKEELIRFDPDATGFNTDFDHTRAGIYAYSDEFMKDELIKFRNFPGSHLTLGWITRSYRMAVPLYSSMVAEKPKNVYMYKQDAYALLLQQLELSPLGDVAKDRQRLCASIDQICYIFLRTKEMSLLGDVCEFVSIDVQQFNALEKELQDILTPPLKPDKKLRFTDVKKAIKKELTAAGIDTSPESEFEKSLSSIEKKLPFSSYRLDYQYMVHYSTHFLKKANAFINKWPAWFTKAEDYVPLLREFTNGEKRFFLATEVLAAIQSQKLNGGAFEEELVKLVEDRLATISREDCEKKWAEHVQGATFDEQEIVLEEFRRTRRRAVFTLYDKNKYCVLAADAFVELLRYVISVKGIFRTADPFQWSTFRDKFFAEVYKIEPKFGVIDASAPLLIDVERVNYIHDEVNIWIEVEYACELDTVREVGSIEGQDLELYELQTKMQTLGLANLFVECRRYLAFLFASFQKGKFILTTFDLYEIIEQCQLLAILVRLPERYKWLESQGHENQYPFNCVSYYDIMQQIEHNVPYVV</sequence>
<name>G0NHW3_CAEBE</name>
<accession>G0NHW3</accession>
<gene>
    <name evidence="2" type="ORF">CAEBREN_00288</name>
</gene>
<dbReference type="GO" id="GO:0045087">
    <property type="term" value="P:innate immune response"/>
    <property type="evidence" value="ECO:0007669"/>
    <property type="project" value="TreeGrafter"/>
</dbReference>
<feature type="domain" description="DUF7809" evidence="1">
    <location>
        <begin position="98"/>
        <end position="255"/>
    </location>
</feature>
<dbReference type="Proteomes" id="UP000008068">
    <property type="component" value="Unassembled WGS sequence"/>
</dbReference>
<dbReference type="AlphaFoldDB" id="G0NHW3"/>
<keyword evidence="3" id="KW-1185">Reference proteome</keyword>
<reference evidence="3" key="1">
    <citation type="submission" date="2011-07" db="EMBL/GenBank/DDBJ databases">
        <authorList>
            <consortium name="Caenorhabditis brenneri Sequencing and Analysis Consortium"/>
            <person name="Wilson R.K."/>
        </authorList>
    </citation>
    <scope>NUCLEOTIDE SEQUENCE [LARGE SCALE GENOMIC DNA]</scope>
    <source>
        <strain evidence="3">PB2801</strain>
    </source>
</reference>
<evidence type="ECO:0000259" key="1">
    <source>
        <dbReference type="Pfam" id="PF25100"/>
    </source>
</evidence>
<evidence type="ECO:0000313" key="2">
    <source>
        <dbReference type="EMBL" id="EGT31528.1"/>
    </source>
</evidence>
<dbReference type="InterPro" id="IPR056711">
    <property type="entry name" value="DUF7809"/>
</dbReference>
<dbReference type="PANTHER" id="PTHR21447:SF13">
    <property type="entry name" value="RING-TYPE DOMAIN-CONTAINING PROTEIN"/>
    <property type="match status" value="1"/>
</dbReference>
<proteinExistence type="predicted"/>
<protein>
    <recommendedName>
        <fullName evidence="1">DUF7809 domain-containing protein</fullName>
    </recommendedName>
</protein>